<name>Q9P5X0_NEUCS</name>
<reference evidence="3" key="2">
    <citation type="submission" date="2001-11" db="EMBL/GenBank/DDBJ databases">
        <authorList>
            <person name="German Neurospora genome project"/>
        </authorList>
    </citation>
    <scope>NUCLEOTIDE SEQUENCE</scope>
</reference>
<dbReference type="GO" id="GO:0000981">
    <property type="term" value="F:DNA-binding transcription factor activity, RNA polymerase II-specific"/>
    <property type="evidence" value="ECO:0007669"/>
    <property type="project" value="InterPro"/>
</dbReference>
<dbReference type="CDD" id="cd00067">
    <property type="entry name" value="GAL4"/>
    <property type="match status" value="1"/>
</dbReference>
<dbReference type="Gene3D" id="4.10.240.10">
    <property type="entry name" value="Zn(2)-C6 fungal-type DNA-binding domain"/>
    <property type="match status" value="1"/>
</dbReference>
<feature type="compositionally biased region" description="Low complexity" evidence="2">
    <location>
        <begin position="94"/>
        <end position="115"/>
    </location>
</feature>
<dbReference type="InterPro" id="IPR036864">
    <property type="entry name" value="Zn2-C6_fun-type_DNA-bd_sf"/>
</dbReference>
<dbReference type="AlphaFoldDB" id="Q9P5X0"/>
<keyword evidence="1" id="KW-0539">Nucleus</keyword>
<evidence type="ECO:0000313" key="3">
    <source>
        <dbReference type="EMBL" id="CAB91400.2"/>
    </source>
</evidence>
<protein>
    <submittedName>
        <fullName evidence="3">Related to negative acting factor</fullName>
    </submittedName>
</protein>
<dbReference type="InterPro" id="IPR021858">
    <property type="entry name" value="Fun_TF"/>
</dbReference>
<gene>
    <name evidence="3" type="primary">B3E4.120</name>
</gene>
<organism evidence="3">
    <name type="scientific">Neurospora crassa</name>
    <dbReference type="NCBI Taxonomy" id="5141"/>
    <lineage>
        <taxon>Eukaryota</taxon>
        <taxon>Fungi</taxon>
        <taxon>Dikarya</taxon>
        <taxon>Ascomycota</taxon>
        <taxon>Pezizomycotina</taxon>
        <taxon>Sordariomycetes</taxon>
        <taxon>Sordariomycetidae</taxon>
        <taxon>Sordariales</taxon>
        <taxon>Sordariaceae</taxon>
        <taxon>Neurospora</taxon>
    </lineage>
</organism>
<proteinExistence type="predicted"/>
<dbReference type="Pfam" id="PF11951">
    <property type="entry name" value="Fungal_trans_2"/>
    <property type="match status" value="1"/>
</dbReference>
<dbReference type="PANTHER" id="PTHR38791">
    <property type="entry name" value="ZN(II)2CYS6 TRANSCRIPTION FACTOR (EUROFUNG)-RELATED-RELATED"/>
    <property type="match status" value="1"/>
</dbReference>
<evidence type="ECO:0000256" key="1">
    <source>
        <dbReference type="ARBA" id="ARBA00023242"/>
    </source>
</evidence>
<feature type="region of interest" description="Disordered" evidence="2">
    <location>
        <begin position="79"/>
        <end position="117"/>
    </location>
</feature>
<reference evidence="3" key="1">
    <citation type="submission" date="2000-05" db="EMBL/GenBank/DDBJ databases">
        <authorList>
            <person name="Schulte U."/>
            <person name="Aign V."/>
            <person name="Hoheisel J."/>
            <person name="Brandt P."/>
            <person name="Fartmann B."/>
            <person name="Holland R."/>
            <person name="Nyakatura G."/>
            <person name="Mewes H.W."/>
            <person name="Mannhaupt G."/>
        </authorList>
    </citation>
    <scope>NUCLEOTIDE SEQUENCE</scope>
</reference>
<accession>Q9P5X0</accession>
<sequence>MVYGGKPSRGCRTCRARRIKVRRALARPGFFPCADDWLTHFPPPFSQCDEGKPTCKQCAKSKRECAGYRNEFEIVHRDQTKSTVRRMTKALNKSRSTTTSTLPSPRPSPTRQQTPDPIATLTVPLAQRAICYFASNFLYVPLGHMPHGHMDYLVPLIDCAPPDSALRSAFNACAIAALGNREKANNVNLTNLSLREHTVALAKTHAALGNPATASSDATLATVLLLGLYESITAIKESRMLAWRSHVDGAIQIVKLRGREQMRSTKTGTLLFQAVRHQVLGRALTSGTPPPLGSDWWMDDIGDGSHLLPGAAMHRFALRASELRAEAAALLNGITRTVENIALMQNMAHRVYLLDQEIASCLLALPPNLRFKTLCWLSYEEVGLSPGRPNNYSKLEVFPGRVDMYPDFVTARTWNTARTIRLVLASLGIRLAAWLNMPADYRTTAEYARSKAICEDTIADVIASVPYHLGWHTKQPGLFGNDTDRSGFVCGHEDAIKALPAWFLVWALTCVKNHDMATDEQRIWVKGRLRYIADHVGMKYANLVNDLELRFPSMFIRQDGTMPSADPLRAGTFKGRPDPVSAKRTAVTTPRTPESMVSGGRRPSP</sequence>
<feature type="region of interest" description="Disordered" evidence="2">
    <location>
        <begin position="562"/>
        <end position="605"/>
    </location>
</feature>
<dbReference type="InterPro" id="IPR053175">
    <property type="entry name" value="DHMBA_Reg_Transcription_Factor"/>
</dbReference>
<dbReference type="InterPro" id="IPR001138">
    <property type="entry name" value="Zn2Cys6_DnaBD"/>
</dbReference>
<dbReference type="GO" id="GO:0008270">
    <property type="term" value="F:zinc ion binding"/>
    <property type="evidence" value="ECO:0007669"/>
    <property type="project" value="InterPro"/>
</dbReference>
<dbReference type="EMBL" id="AL355931">
    <property type="protein sequence ID" value="CAB91400.2"/>
    <property type="molecule type" value="Genomic_DNA"/>
</dbReference>
<dbReference type="VEuPathDB" id="FungiDB:NCU09615"/>
<dbReference type="PANTHER" id="PTHR38791:SF13">
    <property type="entry name" value="ZN(2)-C6 FUNGAL-TYPE DOMAIN-CONTAINING PROTEIN"/>
    <property type="match status" value="1"/>
</dbReference>
<evidence type="ECO:0000256" key="2">
    <source>
        <dbReference type="SAM" id="MobiDB-lite"/>
    </source>
</evidence>